<gene>
    <name evidence="1" type="ORF">BDP27DRAFT_1328677</name>
</gene>
<organism evidence="1 2">
    <name type="scientific">Rhodocollybia butyracea</name>
    <dbReference type="NCBI Taxonomy" id="206335"/>
    <lineage>
        <taxon>Eukaryota</taxon>
        <taxon>Fungi</taxon>
        <taxon>Dikarya</taxon>
        <taxon>Basidiomycota</taxon>
        <taxon>Agaricomycotina</taxon>
        <taxon>Agaricomycetes</taxon>
        <taxon>Agaricomycetidae</taxon>
        <taxon>Agaricales</taxon>
        <taxon>Marasmiineae</taxon>
        <taxon>Omphalotaceae</taxon>
        <taxon>Rhodocollybia</taxon>
    </lineage>
</organism>
<dbReference type="EMBL" id="JADNRY010000072">
    <property type="protein sequence ID" value="KAF9067486.1"/>
    <property type="molecule type" value="Genomic_DNA"/>
</dbReference>
<comment type="caution">
    <text evidence="1">The sequence shown here is derived from an EMBL/GenBank/DDBJ whole genome shotgun (WGS) entry which is preliminary data.</text>
</comment>
<sequence>MRSTTVLQLVRSEFPQILTLTIHCEGLRYIFPFKDFIASLSSLPCLRVISLIQTFGCVDFEEELVQQPLNFDPVQIRAAIIQYACRLACEISSIEAFFISERNDESCRIPIWYIKGWVRGDELRQNGVKSEIYRVPVAHGGRSSCATYYV</sequence>
<name>A0A9P5U604_9AGAR</name>
<dbReference type="Proteomes" id="UP000772434">
    <property type="component" value="Unassembled WGS sequence"/>
</dbReference>
<dbReference type="AlphaFoldDB" id="A0A9P5U604"/>
<protein>
    <submittedName>
        <fullName evidence="1">Uncharacterized protein</fullName>
    </submittedName>
</protein>
<evidence type="ECO:0000313" key="2">
    <source>
        <dbReference type="Proteomes" id="UP000772434"/>
    </source>
</evidence>
<reference evidence="1" key="1">
    <citation type="submission" date="2020-11" db="EMBL/GenBank/DDBJ databases">
        <authorList>
            <consortium name="DOE Joint Genome Institute"/>
            <person name="Ahrendt S."/>
            <person name="Riley R."/>
            <person name="Andreopoulos W."/>
            <person name="Labutti K."/>
            <person name="Pangilinan J."/>
            <person name="Ruiz-Duenas F.J."/>
            <person name="Barrasa J.M."/>
            <person name="Sanchez-Garcia M."/>
            <person name="Camarero S."/>
            <person name="Miyauchi S."/>
            <person name="Serrano A."/>
            <person name="Linde D."/>
            <person name="Babiker R."/>
            <person name="Drula E."/>
            <person name="Ayuso-Fernandez I."/>
            <person name="Pacheco R."/>
            <person name="Padilla G."/>
            <person name="Ferreira P."/>
            <person name="Barriuso J."/>
            <person name="Kellner H."/>
            <person name="Castanera R."/>
            <person name="Alfaro M."/>
            <person name="Ramirez L."/>
            <person name="Pisabarro A.G."/>
            <person name="Kuo A."/>
            <person name="Tritt A."/>
            <person name="Lipzen A."/>
            <person name="He G."/>
            <person name="Yan M."/>
            <person name="Ng V."/>
            <person name="Cullen D."/>
            <person name="Martin F."/>
            <person name="Rosso M.-N."/>
            <person name="Henrissat B."/>
            <person name="Hibbett D."/>
            <person name="Martinez A.T."/>
            <person name="Grigoriev I.V."/>
        </authorList>
    </citation>
    <scope>NUCLEOTIDE SEQUENCE</scope>
    <source>
        <strain evidence="1">AH 40177</strain>
    </source>
</reference>
<evidence type="ECO:0000313" key="1">
    <source>
        <dbReference type="EMBL" id="KAF9067486.1"/>
    </source>
</evidence>
<proteinExistence type="predicted"/>
<keyword evidence="2" id="KW-1185">Reference proteome</keyword>
<accession>A0A9P5U604</accession>